<sequence>MSGFDASAACVALLKRLIAFDTTSERSNLPLIQWFADIAEEIDPELLVMIHPLFLGAPEDTLINDGVYAFLEAGSYDRTDDNVAVGLSVGF</sequence>
<comment type="caution">
    <text evidence="1">The sequence shown here is derived from an EMBL/GenBank/DDBJ whole genome shotgun (WGS) entry which is preliminary data.</text>
</comment>
<evidence type="ECO:0000313" key="2">
    <source>
        <dbReference type="Proteomes" id="UP001244242"/>
    </source>
</evidence>
<protein>
    <submittedName>
        <fullName evidence="1">Uncharacterized protein</fullName>
    </submittedName>
</protein>
<dbReference type="EMBL" id="JASCQO010000041">
    <property type="protein sequence ID" value="MDI5934974.1"/>
    <property type="molecule type" value="Genomic_DNA"/>
</dbReference>
<dbReference type="Proteomes" id="UP001244242">
    <property type="component" value="Unassembled WGS sequence"/>
</dbReference>
<keyword evidence="2" id="KW-1185">Reference proteome</keyword>
<gene>
    <name evidence="1" type="ORF">QLQ84_14345</name>
</gene>
<accession>A0ABT6VLX6</accession>
<reference evidence="1 2" key="1">
    <citation type="submission" date="2023-04" db="EMBL/GenBank/DDBJ databases">
        <title>Halomonas strains isolated from rhizosphere soil.</title>
        <authorList>
            <person name="Xu L."/>
            <person name="Sun J.-Q."/>
        </authorList>
    </citation>
    <scope>NUCLEOTIDE SEQUENCE [LARGE SCALE GENOMIC DNA]</scope>
    <source>
        <strain evidence="1 2">LN1S58</strain>
    </source>
</reference>
<proteinExistence type="predicted"/>
<dbReference type="RefSeq" id="WP_282722442.1">
    <property type="nucleotide sequence ID" value="NZ_JASCQO010000041.1"/>
</dbReference>
<evidence type="ECO:0000313" key="1">
    <source>
        <dbReference type="EMBL" id="MDI5934974.1"/>
    </source>
</evidence>
<organism evidence="1 2">
    <name type="scientific">Halomonas kalidii</name>
    <dbReference type="NCBI Taxonomy" id="3043293"/>
    <lineage>
        <taxon>Bacteria</taxon>
        <taxon>Pseudomonadati</taxon>
        <taxon>Pseudomonadota</taxon>
        <taxon>Gammaproteobacteria</taxon>
        <taxon>Oceanospirillales</taxon>
        <taxon>Halomonadaceae</taxon>
        <taxon>Halomonas</taxon>
    </lineage>
</organism>
<name>A0ABT6VLX6_9GAMM</name>